<dbReference type="PANTHER" id="PTHR11432:SF3">
    <property type="entry name" value="NADH-UBIQUINONE OXIDOREDUCTASE CHAIN 1"/>
    <property type="match status" value="1"/>
</dbReference>
<evidence type="ECO:0000256" key="4">
    <source>
        <dbReference type="ARBA" id="ARBA00023136"/>
    </source>
</evidence>
<dbReference type="NCBIfam" id="NF004741">
    <property type="entry name" value="PRK06076.1-2"/>
    <property type="match status" value="1"/>
</dbReference>
<evidence type="ECO:0000256" key="5">
    <source>
        <dbReference type="HAMAP-Rule" id="MF_01350"/>
    </source>
</evidence>
<comment type="function">
    <text evidence="5">NDH-1 shuttles electrons from NADH, via FMN and iron-sulfur (Fe-S) centers, to quinones in the respiratory chain. The immediate electron acceptor for the enzyme in this species is believed to be ubiquinone. Couples the redox reaction to proton translocation (for every two electrons transferred, four hydrogen ions are translocated across the cytoplasmic membrane), and thus conserves the redox energy in a proton gradient. This subunit may bind ubiquinone.</text>
</comment>
<comment type="subunit">
    <text evidence="5">NDH-1 is composed of 14 different subunits. Subunits NuoA, H, J, K, L, M, N constitute the membrane sector of the complex.</text>
</comment>
<evidence type="ECO:0000256" key="3">
    <source>
        <dbReference type="ARBA" id="ARBA00022989"/>
    </source>
</evidence>
<dbReference type="HAMAP" id="MF_01350">
    <property type="entry name" value="NDH1_NuoH"/>
    <property type="match status" value="1"/>
</dbReference>
<feature type="transmembrane region" description="Helical" evidence="5">
    <location>
        <begin position="6"/>
        <end position="29"/>
    </location>
</feature>
<dbReference type="RefSeq" id="WP_322498403.1">
    <property type="nucleotide sequence ID" value="NZ_JARGYU010000001.1"/>
</dbReference>
<evidence type="ECO:0000256" key="6">
    <source>
        <dbReference type="RuleBase" id="RU000471"/>
    </source>
</evidence>
<dbReference type="EC" id="7.1.1.-" evidence="5"/>
<sequence>MEISQIYNCLIKIIFLIIPLILSVAYLTFFERKIIGAMQLRKGPNVTGPYGLLQPIADALKLIFKEIIIPEKADVKLFLAAPVITFITALGGWAVIPITSEFVISDINIGLLYLIAISSIGVYGIIIAGWSSQSIYAFLGSIRSAAQMISYEIVIGLCLLSVITVHQSINLREIVINHASITWHSQILLIPVSIIFFIAILAETNRHPFDIPEAESELVAGYHVEYSSTLFAMFFLGEYANMIIMSALLVLCFFGGWMPPFNINFLHIIPDFIWFFSKVSIIIFMFIWIRASLPRYRYDQLMSLGWKKLLPISFILFIIIAITERINY</sequence>
<dbReference type="GO" id="GO:0016655">
    <property type="term" value="F:oxidoreductase activity, acting on NAD(P)H, quinone or similar compound as acceptor"/>
    <property type="evidence" value="ECO:0007669"/>
    <property type="project" value="UniProtKB-UniRule"/>
</dbReference>
<dbReference type="Pfam" id="PF00146">
    <property type="entry name" value="NADHdh"/>
    <property type="match status" value="1"/>
</dbReference>
<evidence type="ECO:0000313" key="7">
    <source>
        <dbReference type="EMBL" id="MDZ5760971.1"/>
    </source>
</evidence>
<feature type="transmembrane region" description="Helical" evidence="5">
    <location>
        <begin position="110"/>
        <end position="130"/>
    </location>
</feature>
<protein>
    <recommendedName>
        <fullName evidence="5">NADH-quinone oxidoreductase subunit H</fullName>
        <ecNumber evidence="5">7.1.1.-</ecNumber>
    </recommendedName>
    <alternativeName>
        <fullName evidence="5">NADH dehydrogenase I subunit H</fullName>
    </alternativeName>
    <alternativeName>
        <fullName evidence="5">NDH-1 subunit H</fullName>
    </alternativeName>
</protein>
<feature type="transmembrane region" description="Helical" evidence="5">
    <location>
        <begin position="151"/>
        <end position="169"/>
    </location>
</feature>
<name>A0AAE4VJI4_9RICK</name>
<proteinExistence type="inferred from homology"/>
<dbReference type="PROSITE" id="PS00667">
    <property type="entry name" value="COMPLEX1_ND1_1"/>
    <property type="match status" value="1"/>
</dbReference>
<dbReference type="GO" id="GO:0005886">
    <property type="term" value="C:plasma membrane"/>
    <property type="evidence" value="ECO:0007669"/>
    <property type="project" value="UniProtKB-SubCell"/>
</dbReference>
<comment type="subcellular location">
    <subcellularLocation>
        <location evidence="5 6">Cell membrane</location>
        <topology evidence="5 6">Multi-pass membrane protein</topology>
    </subcellularLocation>
    <subcellularLocation>
        <location evidence="1">Membrane</location>
        <topology evidence="1">Multi-pass membrane protein</topology>
    </subcellularLocation>
</comment>
<dbReference type="AlphaFoldDB" id="A0AAE4VJI4"/>
<reference evidence="7" key="1">
    <citation type="submission" date="2023-02" db="EMBL/GenBank/DDBJ databases">
        <title>Host association and intracellularity evolved multiple times independently in the Rickettsiales.</title>
        <authorList>
            <person name="Castelli M."/>
            <person name="Nardi T."/>
            <person name="Gammuto L."/>
            <person name="Bellinzona G."/>
            <person name="Sabaneyeva E."/>
            <person name="Potekhin A."/>
            <person name="Serra V."/>
            <person name="Petroni G."/>
            <person name="Sassera D."/>
        </authorList>
    </citation>
    <scope>NUCLEOTIDE SEQUENCE</scope>
    <source>
        <strain evidence="7">USBL-36I1</strain>
    </source>
</reference>
<feature type="transmembrane region" description="Helical" evidence="5">
    <location>
        <begin position="272"/>
        <end position="289"/>
    </location>
</feature>
<accession>A0AAE4VJI4</accession>
<dbReference type="GO" id="GO:0009060">
    <property type="term" value="P:aerobic respiration"/>
    <property type="evidence" value="ECO:0007669"/>
    <property type="project" value="TreeGrafter"/>
</dbReference>
<comment type="catalytic activity">
    <reaction evidence="5">
        <text>a quinone + NADH + 5 H(+)(in) = a quinol + NAD(+) + 4 H(+)(out)</text>
        <dbReference type="Rhea" id="RHEA:57888"/>
        <dbReference type="ChEBI" id="CHEBI:15378"/>
        <dbReference type="ChEBI" id="CHEBI:24646"/>
        <dbReference type="ChEBI" id="CHEBI:57540"/>
        <dbReference type="ChEBI" id="CHEBI:57945"/>
        <dbReference type="ChEBI" id="CHEBI:132124"/>
    </reaction>
</comment>
<feature type="transmembrane region" description="Helical" evidence="5">
    <location>
        <begin position="77"/>
        <end position="98"/>
    </location>
</feature>
<feature type="transmembrane region" description="Helical" evidence="5">
    <location>
        <begin position="309"/>
        <end position="326"/>
    </location>
</feature>
<keyword evidence="3 5" id="KW-1133">Transmembrane helix</keyword>
<keyword evidence="5 6" id="KW-0520">NAD</keyword>
<dbReference type="EMBL" id="JARGYU010000001">
    <property type="protein sequence ID" value="MDZ5760971.1"/>
    <property type="molecule type" value="Genomic_DNA"/>
</dbReference>
<keyword evidence="5" id="KW-0830">Ubiquinone</keyword>
<organism evidence="7 8">
    <name type="scientific">Lyticum sinuosum</name>
    <dbReference type="NCBI Taxonomy" id="1332059"/>
    <lineage>
        <taxon>Bacteria</taxon>
        <taxon>Pseudomonadati</taxon>
        <taxon>Pseudomonadota</taxon>
        <taxon>Alphaproteobacteria</taxon>
        <taxon>Rickettsiales</taxon>
        <taxon>Lyticum</taxon>
    </lineage>
</organism>
<dbReference type="PANTHER" id="PTHR11432">
    <property type="entry name" value="NADH DEHYDROGENASE SUBUNIT 1"/>
    <property type="match status" value="1"/>
</dbReference>
<dbReference type="InterPro" id="IPR018086">
    <property type="entry name" value="NADH_UbQ_OxRdtase_su1_CS"/>
</dbReference>
<keyword evidence="4 5" id="KW-0472">Membrane</keyword>
<dbReference type="GO" id="GO:0003954">
    <property type="term" value="F:NADH dehydrogenase activity"/>
    <property type="evidence" value="ECO:0007669"/>
    <property type="project" value="TreeGrafter"/>
</dbReference>
<keyword evidence="8" id="KW-1185">Reference proteome</keyword>
<comment type="caution">
    <text evidence="7">The sequence shown here is derived from an EMBL/GenBank/DDBJ whole genome shotgun (WGS) entry which is preliminary data.</text>
</comment>
<feature type="transmembrane region" description="Helical" evidence="5">
    <location>
        <begin position="181"/>
        <end position="202"/>
    </location>
</feature>
<dbReference type="PROSITE" id="PS00668">
    <property type="entry name" value="COMPLEX1_ND1_2"/>
    <property type="match status" value="1"/>
</dbReference>
<comment type="similarity">
    <text evidence="5 6">Belongs to the complex I subunit 1 family.</text>
</comment>
<keyword evidence="2 5" id="KW-0812">Transmembrane</keyword>
<keyword evidence="5" id="KW-1003">Cell membrane</keyword>
<dbReference type="NCBIfam" id="NF004745">
    <property type="entry name" value="PRK06076.1-6"/>
    <property type="match status" value="1"/>
</dbReference>
<gene>
    <name evidence="5" type="primary">nuoH</name>
    <name evidence="7" type="ORF">Lyticum_00129</name>
</gene>
<feature type="transmembrane region" description="Helical" evidence="5">
    <location>
        <begin position="239"/>
        <end position="260"/>
    </location>
</feature>
<dbReference type="GO" id="GO:0048038">
    <property type="term" value="F:quinone binding"/>
    <property type="evidence" value="ECO:0007669"/>
    <property type="project" value="UniProtKB-KW"/>
</dbReference>
<dbReference type="InterPro" id="IPR001694">
    <property type="entry name" value="NADH_UbQ_OxRdtase_su1/FPO"/>
</dbReference>
<keyword evidence="5" id="KW-1278">Translocase</keyword>
<evidence type="ECO:0000313" key="8">
    <source>
        <dbReference type="Proteomes" id="UP001289135"/>
    </source>
</evidence>
<keyword evidence="5" id="KW-0874">Quinone</keyword>
<evidence type="ECO:0000256" key="2">
    <source>
        <dbReference type="ARBA" id="ARBA00022692"/>
    </source>
</evidence>
<dbReference type="Proteomes" id="UP001289135">
    <property type="component" value="Unassembled WGS sequence"/>
</dbReference>
<evidence type="ECO:0000256" key="1">
    <source>
        <dbReference type="ARBA" id="ARBA00004141"/>
    </source>
</evidence>